<dbReference type="RefSeq" id="WP_114825166.1">
    <property type="nucleotide sequence ID" value="NZ_QQSY01000002.1"/>
</dbReference>
<evidence type="ECO:0000256" key="7">
    <source>
        <dbReference type="SAM" id="MobiDB-lite"/>
    </source>
</evidence>
<dbReference type="OrthoDB" id="5959722at2"/>
<evidence type="ECO:0000313" key="8">
    <source>
        <dbReference type="EMBL" id="RDI99079.1"/>
    </source>
</evidence>
<keyword evidence="4" id="KW-0564">Palmitate</keyword>
<dbReference type="NCBIfam" id="NF047847">
    <property type="entry name" value="SS_mature_LptM"/>
    <property type="match status" value="1"/>
</dbReference>
<keyword evidence="6" id="KW-0449">Lipoprotein</keyword>
<keyword evidence="9" id="KW-1185">Reference proteome</keyword>
<feature type="compositionally biased region" description="Low complexity" evidence="7">
    <location>
        <begin position="37"/>
        <end position="55"/>
    </location>
</feature>
<evidence type="ECO:0000256" key="2">
    <source>
        <dbReference type="ARBA" id="ARBA00022729"/>
    </source>
</evidence>
<evidence type="ECO:0000256" key="3">
    <source>
        <dbReference type="ARBA" id="ARBA00023136"/>
    </source>
</evidence>
<feature type="region of interest" description="Disordered" evidence="7">
    <location>
        <begin position="31"/>
        <end position="55"/>
    </location>
</feature>
<evidence type="ECO:0000256" key="4">
    <source>
        <dbReference type="ARBA" id="ARBA00023139"/>
    </source>
</evidence>
<comment type="caution">
    <text evidence="8">The sequence shown here is derived from an EMBL/GenBank/DDBJ whole genome shotgun (WGS) entry which is preliminary data.</text>
</comment>
<evidence type="ECO:0000256" key="5">
    <source>
        <dbReference type="ARBA" id="ARBA00023237"/>
    </source>
</evidence>
<reference evidence="8 9" key="1">
    <citation type="submission" date="2018-07" db="EMBL/GenBank/DDBJ databases">
        <title>Dyella solisilvae sp. nov., isolated from the pine and broad-leaved mixed forest soil.</title>
        <authorList>
            <person name="Gao Z."/>
            <person name="Qiu L."/>
        </authorList>
    </citation>
    <scope>NUCLEOTIDE SEQUENCE [LARGE SCALE GENOMIC DNA]</scope>
    <source>
        <strain evidence="8 9">DHG54</strain>
    </source>
</reference>
<comment type="subcellular location">
    <subcellularLocation>
        <location evidence="1">Cell outer membrane</location>
        <topology evidence="1">Lipid-anchor</topology>
    </subcellularLocation>
</comment>
<gene>
    <name evidence="8" type="ORF">DVT68_11400</name>
</gene>
<accession>A0A370K8V6</accession>
<proteinExistence type="predicted"/>
<keyword evidence="5" id="KW-0998">Cell outer membrane</keyword>
<evidence type="ECO:0000256" key="1">
    <source>
        <dbReference type="ARBA" id="ARBA00004459"/>
    </source>
</evidence>
<dbReference type="GO" id="GO:0009279">
    <property type="term" value="C:cell outer membrane"/>
    <property type="evidence" value="ECO:0007669"/>
    <property type="project" value="UniProtKB-SubCell"/>
</dbReference>
<sequence length="124" mass="13074">MRRSLLLLPLCTVVALLAGCGNKGPLYIPKPTPAPAAAPVKPGAAAPSPTTPSAATPVHGYVTDLKAFDAFIATHPTPEQFRAAYPDVQLVTPGIPSTRELRNNNSRYFPDLDAEGHIIGGKFM</sequence>
<evidence type="ECO:0000256" key="6">
    <source>
        <dbReference type="ARBA" id="ARBA00023288"/>
    </source>
</evidence>
<dbReference type="PROSITE" id="PS51257">
    <property type="entry name" value="PROKAR_LIPOPROTEIN"/>
    <property type="match status" value="1"/>
</dbReference>
<name>A0A370K8V6_9GAMM</name>
<keyword evidence="2" id="KW-0732">Signal</keyword>
<evidence type="ECO:0000313" key="9">
    <source>
        <dbReference type="Proteomes" id="UP000254711"/>
    </source>
</evidence>
<dbReference type="EMBL" id="QQSY01000002">
    <property type="protein sequence ID" value="RDI99079.1"/>
    <property type="molecule type" value="Genomic_DNA"/>
</dbReference>
<organism evidence="8 9">
    <name type="scientific">Dyella solisilvae</name>
    <dbReference type="NCBI Taxonomy" id="1920168"/>
    <lineage>
        <taxon>Bacteria</taxon>
        <taxon>Pseudomonadati</taxon>
        <taxon>Pseudomonadota</taxon>
        <taxon>Gammaproteobacteria</taxon>
        <taxon>Lysobacterales</taxon>
        <taxon>Rhodanobacteraceae</taxon>
        <taxon>Dyella</taxon>
    </lineage>
</organism>
<dbReference type="Proteomes" id="UP000254711">
    <property type="component" value="Unassembled WGS sequence"/>
</dbReference>
<keyword evidence="3" id="KW-0472">Membrane</keyword>
<dbReference type="AlphaFoldDB" id="A0A370K8V6"/>
<protein>
    <submittedName>
        <fullName evidence="8">Uncharacterized protein</fullName>
    </submittedName>
</protein>
<dbReference type="InterPro" id="IPR032831">
    <property type="entry name" value="LptM_cons"/>
</dbReference>